<dbReference type="Proteomes" id="UP000627838">
    <property type="component" value="Unassembled WGS sequence"/>
</dbReference>
<keyword evidence="1" id="KW-0812">Transmembrane</keyword>
<reference evidence="2 3" key="1">
    <citation type="submission" date="2020-10" db="EMBL/GenBank/DDBJ databases">
        <title>Sequencing the genomes of 1000 actinobacteria strains.</title>
        <authorList>
            <person name="Klenk H.-P."/>
        </authorList>
    </citation>
    <scope>NUCLEOTIDE SEQUENCE [LARGE SCALE GENOMIC DNA]</scope>
    <source>
        <strain evidence="2 3">DSM 46744</strain>
    </source>
</reference>
<keyword evidence="1" id="KW-0472">Membrane</keyword>
<proteinExistence type="predicted"/>
<keyword evidence="1" id="KW-1133">Transmembrane helix</keyword>
<accession>A0ABR9JL98</accession>
<evidence type="ECO:0000313" key="2">
    <source>
        <dbReference type="EMBL" id="MBE1531326.1"/>
    </source>
</evidence>
<feature type="transmembrane region" description="Helical" evidence="1">
    <location>
        <begin position="91"/>
        <end position="112"/>
    </location>
</feature>
<evidence type="ECO:0000256" key="1">
    <source>
        <dbReference type="SAM" id="Phobius"/>
    </source>
</evidence>
<feature type="transmembrane region" description="Helical" evidence="1">
    <location>
        <begin position="58"/>
        <end position="79"/>
    </location>
</feature>
<sequence length="150" mass="15164">MTTQASKGGTAGLGNQRLARALTVAAATVAALVVWAIGEPVLGHELVVRQEGQEPRDLGAAAVGVFALLPSLLGWAVLAGLERATAHAARIWTAGALTLFAASFLPLLGVQATGGSKLVLALTHVAVGAVLIPVFRRTATARRADTGGGR</sequence>
<name>A0ABR9JL98_9ACTN</name>
<keyword evidence="3" id="KW-1185">Reference proteome</keyword>
<dbReference type="EMBL" id="JADBDZ010000001">
    <property type="protein sequence ID" value="MBE1531326.1"/>
    <property type="molecule type" value="Genomic_DNA"/>
</dbReference>
<feature type="transmembrane region" description="Helical" evidence="1">
    <location>
        <begin position="21"/>
        <end position="38"/>
    </location>
</feature>
<organism evidence="2 3">
    <name type="scientific">Actinomadura algeriensis</name>
    <dbReference type="NCBI Taxonomy" id="1679523"/>
    <lineage>
        <taxon>Bacteria</taxon>
        <taxon>Bacillati</taxon>
        <taxon>Actinomycetota</taxon>
        <taxon>Actinomycetes</taxon>
        <taxon>Streptosporangiales</taxon>
        <taxon>Thermomonosporaceae</taxon>
        <taxon>Actinomadura</taxon>
    </lineage>
</organism>
<evidence type="ECO:0000313" key="3">
    <source>
        <dbReference type="Proteomes" id="UP000627838"/>
    </source>
</evidence>
<dbReference type="Pfam" id="PF19545">
    <property type="entry name" value="DUF6069"/>
    <property type="match status" value="1"/>
</dbReference>
<feature type="transmembrane region" description="Helical" evidence="1">
    <location>
        <begin position="118"/>
        <end position="135"/>
    </location>
</feature>
<gene>
    <name evidence="2" type="ORF">H4W34_001159</name>
</gene>
<dbReference type="RefSeq" id="WP_192758217.1">
    <property type="nucleotide sequence ID" value="NZ_JADBDZ010000001.1"/>
</dbReference>
<comment type="caution">
    <text evidence="2">The sequence shown here is derived from an EMBL/GenBank/DDBJ whole genome shotgun (WGS) entry which is preliminary data.</text>
</comment>
<protein>
    <submittedName>
        <fullName evidence="2">Uncharacterized protein</fullName>
    </submittedName>
</protein>
<dbReference type="InterPro" id="IPR045713">
    <property type="entry name" value="DUF6069"/>
</dbReference>